<name>A0A0H3BRM2_SALNS</name>
<dbReference type="Proteomes" id="UP000008824">
    <property type="component" value="Chromosome"/>
</dbReference>
<dbReference type="EMBL" id="CP001113">
    <property type="protein sequence ID" value="ACF62867.1"/>
    <property type="molecule type" value="Genomic_DNA"/>
</dbReference>
<dbReference type="PANTHER" id="PTHR35862:SF1">
    <property type="entry name" value="FELS-2 PROPHAGE PROTEIN"/>
    <property type="match status" value="1"/>
</dbReference>
<dbReference type="Pfam" id="PF26078">
    <property type="entry name" value="Baseplate_J_M"/>
    <property type="match status" value="1"/>
</dbReference>
<dbReference type="InterPro" id="IPR014507">
    <property type="entry name" value="Baseplate_assembly_J_pred"/>
</dbReference>
<evidence type="ECO:0000313" key="3">
    <source>
        <dbReference type="EMBL" id="ACF62867.1"/>
    </source>
</evidence>
<dbReference type="InterPro" id="IPR058531">
    <property type="entry name" value="Baseplate_J_M"/>
</dbReference>
<evidence type="ECO:0000313" key="4">
    <source>
        <dbReference type="Proteomes" id="UP000008824"/>
    </source>
</evidence>
<organism evidence="3 4">
    <name type="scientific">Salmonella newport (strain SL254)</name>
    <dbReference type="NCBI Taxonomy" id="423368"/>
    <lineage>
        <taxon>Bacteria</taxon>
        <taxon>Pseudomonadati</taxon>
        <taxon>Pseudomonadota</taxon>
        <taxon>Gammaproteobacteria</taxon>
        <taxon>Enterobacterales</taxon>
        <taxon>Enterobacteriaceae</taxon>
        <taxon>Salmonella</taxon>
    </lineage>
</organism>
<gene>
    <name evidence="3" type="ordered locus">SNSL254_A4379</name>
</gene>
<feature type="domain" description="Baseplate J-like central" evidence="1">
    <location>
        <begin position="137"/>
        <end position="208"/>
    </location>
</feature>
<dbReference type="KEGG" id="see:SNSL254_A4379"/>
<dbReference type="AlphaFoldDB" id="A0A0H3BRM2"/>
<dbReference type="InterPro" id="IPR058530">
    <property type="entry name" value="Baseplate_J-like_C"/>
</dbReference>
<feature type="domain" description="Baseplate J-like C-terminal" evidence="2">
    <location>
        <begin position="215"/>
        <end position="286"/>
    </location>
</feature>
<dbReference type="InterPro" id="IPR052726">
    <property type="entry name" value="Phage_Baseplate_Hub"/>
</dbReference>
<accession>A0A0H3BRM2</accession>
<sequence>MATVDLSLLPVPDVVEELDYETILAERIATLISLYPENQQEAVARTLALESEPIVKLLQENAYREVIWRQRVNEAARAVMLAYAIDSDLDNIGANFSVERLVVTPADDTTIPPTPAEMELDADYRLRIQQAFEGLSVAGSVGSYQYHGRSADGRVGDISVISPSPACVTISVLSRENNGVASEELLAIVRNALNAEDVRPVADRVTVQSAEIVNYQINATLYLYPGPESEPIRAAAEAKLKAYISAQHRLGRDIRKSAIYAALHVEGVQRVELAAPVTDIVLDNTQASFCTDYSLVIGGSDE</sequence>
<dbReference type="PIRSF" id="PIRSF020481">
    <property type="entry name" value="BAP"/>
    <property type="match status" value="1"/>
</dbReference>
<dbReference type="Pfam" id="PF26079">
    <property type="entry name" value="Baseplate_J_C"/>
    <property type="match status" value="1"/>
</dbReference>
<dbReference type="HOGENOM" id="CLU_046415_0_0_6"/>
<proteinExistence type="predicted"/>
<reference evidence="3 4" key="1">
    <citation type="journal article" date="2011" name="J. Bacteriol.">
        <title>Comparative genomics of 28 Salmonella enterica isolates: evidence for CRISPR-mediated adaptive sublineage evolution.</title>
        <authorList>
            <person name="Fricke W.F."/>
            <person name="Mammel M.K."/>
            <person name="McDermott P.F."/>
            <person name="Tartera C."/>
            <person name="White D.G."/>
            <person name="Leclerc J.E."/>
            <person name="Ravel J."/>
            <person name="Cebula T.A."/>
        </authorList>
    </citation>
    <scope>NUCLEOTIDE SEQUENCE [LARGE SCALE GENOMIC DNA]</scope>
    <source>
        <strain evidence="3 4">SL254</strain>
    </source>
</reference>
<dbReference type="PANTHER" id="PTHR35862">
    <property type="entry name" value="FELS-2 PROPHAGE PROTEIN"/>
    <property type="match status" value="1"/>
</dbReference>
<evidence type="ECO:0000259" key="1">
    <source>
        <dbReference type="Pfam" id="PF26078"/>
    </source>
</evidence>
<dbReference type="RefSeq" id="WP_000246674.1">
    <property type="nucleotide sequence ID" value="NC_011080.1"/>
</dbReference>
<protein>
    <submittedName>
        <fullName evidence="3">Baseplate assembly protein J</fullName>
    </submittedName>
</protein>
<evidence type="ECO:0000259" key="2">
    <source>
        <dbReference type="Pfam" id="PF26079"/>
    </source>
</evidence>